<proteinExistence type="inferred from homology"/>
<dbReference type="InterPro" id="IPR052347">
    <property type="entry name" value="Isochorismatase_Nicotinamidase"/>
</dbReference>
<evidence type="ECO:0000259" key="8">
    <source>
        <dbReference type="Pfam" id="PF00857"/>
    </source>
</evidence>
<dbReference type="RefSeq" id="WP_244786176.1">
    <property type="nucleotide sequence ID" value="NZ_CP091508.1"/>
</dbReference>
<evidence type="ECO:0000256" key="3">
    <source>
        <dbReference type="ARBA" id="ARBA00022723"/>
    </source>
</evidence>
<evidence type="ECO:0000256" key="5">
    <source>
        <dbReference type="ARBA" id="ARBA00037900"/>
    </source>
</evidence>
<dbReference type="Pfam" id="PF00857">
    <property type="entry name" value="Isochorismatase"/>
    <property type="match status" value="1"/>
</dbReference>
<keyword evidence="4" id="KW-0378">Hydrolase</keyword>
<keyword evidence="3" id="KW-0479">Metal-binding</keyword>
<evidence type="ECO:0000256" key="1">
    <source>
        <dbReference type="ARBA" id="ARBA00006336"/>
    </source>
</evidence>
<reference evidence="9 10" key="1">
    <citation type="journal article" date="2022" name="Res Sq">
        <title>Evolution of multicellular longitudinally dividing oral cavity symbionts (Neisseriaceae).</title>
        <authorList>
            <person name="Nyongesa S."/>
            <person name="Weber P."/>
            <person name="Bernet E."/>
            <person name="Pullido F."/>
            <person name="Nieckarz M."/>
            <person name="Delaby M."/>
            <person name="Nieves C."/>
            <person name="Viehboeck T."/>
            <person name="Krause N."/>
            <person name="Rivera-Millot A."/>
            <person name="Nakamura A."/>
            <person name="Vischer N."/>
            <person name="VanNieuwenhze M."/>
            <person name="Brun Y."/>
            <person name="Cava F."/>
            <person name="Bulgheresi S."/>
            <person name="Veyrier F."/>
        </authorList>
    </citation>
    <scope>NUCLEOTIDE SEQUENCE [LARGE SCALE GENOMIC DNA]</scope>
    <source>
        <strain evidence="9 10">CCUG 63373m</strain>
    </source>
</reference>
<keyword evidence="2" id="KW-0662">Pyridine nucleotide biosynthesis</keyword>
<protein>
    <recommendedName>
        <fullName evidence="6">nicotinamidase</fullName>
        <ecNumber evidence="6">3.5.1.19</ecNumber>
    </recommendedName>
    <alternativeName>
        <fullName evidence="7">Nicotinamide deamidase</fullName>
    </alternativeName>
</protein>
<comment type="pathway">
    <text evidence="5">Cofactor biosynthesis; nicotinate biosynthesis; nicotinate from nicotinamide: step 1/1.</text>
</comment>
<gene>
    <name evidence="9" type="ORF">LVJ83_02975</name>
</gene>
<evidence type="ECO:0000256" key="7">
    <source>
        <dbReference type="ARBA" id="ARBA00043224"/>
    </source>
</evidence>
<evidence type="ECO:0000313" key="9">
    <source>
        <dbReference type="EMBL" id="UOO82454.1"/>
    </source>
</evidence>
<dbReference type="SUPFAM" id="SSF52499">
    <property type="entry name" value="Isochorismatase-like hydrolases"/>
    <property type="match status" value="1"/>
</dbReference>
<evidence type="ECO:0000313" key="10">
    <source>
        <dbReference type="Proteomes" id="UP000829817"/>
    </source>
</evidence>
<comment type="similarity">
    <text evidence="1">Belongs to the isochorismatase family.</text>
</comment>
<dbReference type="EC" id="3.5.1.19" evidence="6"/>
<dbReference type="EMBL" id="CP091508">
    <property type="protein sequence ID" value="UOO82454.1"/>
    <property type="molecule type" value="Genomic_DNA"/>
</dbReference>
<dbReference type="PANTHER" id="PTHR11080:SF2">
    <property type="entry name" value="LD05707P"/>
    <property type="match status" value="1"/>
</dbReference>
<dbReference type="Proteomes" id="UP000829817">
    <property type="component" value="Chromosome"/>
</dbReference>
<dbReference type="InterPro" id="IPR000868">
    <property type="entry name" value="Isochorismatase-like_dom"/>
</dbReference>
<sequence length="226" mass="25182">MSIVAIDIHPQQAFSELCPDELPIKGALSIVPHLNRQAAWADYRVLTKDAHPPGAAWHIKQPQPLQPLTQADLWVRHAVIGSKGFQSLPQLPDAHNYHFLVHIGMEQHAHTFGACFHDMAENISTGLVEWLQARDADTLIIGGLATEYCVQATVLQLCWYGSWNVIVNLSACRSMNAEEEQQAIDNMKKAGAIIARHTDDIPQLLAKHRQKVRSSEWSGYMNAQAV</sequence>
<name>A0ABY4DUR3_9NEIS</name>
<dbReference type="PANTHER" id="PTHR11080">
    <property type="entry name" value="PYRAZINAMIDASE/NICOTINAMIDASE"/>
    <property type="match status" value="1"/>
</dbReference>
<keyword evidence="10" id="KW-1185">Reference proteome</keyword>
<feature type="domain" description="Isochorismatase-like" evidence="8">
    <location>
        <begin position="20"/>
        <end position="198"/>
    </location>
</feature>
<accession>A0ABY4DUR3</accession>
<evidence type="ECO:0000256" key="4">
    <source>
        <dbReference type="ARBA" id="ARBA00022801"/>
    </source>
</evidence>
<evidence type="ECO:0000256" key="2">
    <source>
        <dbReference type="ARBA" id="ARBA00022642"/>
    </source>
</evidence>
<evidence type="ECO:0000256" key="6">
    <source>
        <dbReference type="ARBA" id="ARBA00039017"/>
    </source>
</evidence>
<dbReference type="InterPro" id="IPR036380">
    <property type="entry name" value="Isochorismatase-like_sf"/>
</dbReference>
<dbReference type="Gene3D" id="3.40.50.850">
    <property type="entry name" value="Isochorismatase-like"/>
    <property type="match status" value="1"/>
</dbReference>
<organism evidence="9 10">
    <name type="scientific">Uruburuella testudinis</name>
    <dbReference type="NCBI Taxonomy" id="1282863"/>
    <lineage>
        <taxon>Bacteria</taxon>
        <taxon>Pseudomonadati</taxon>
        <taxon>Pseudomonadota</taxon>
        <taxon>Betaproteobacteria</taxon>
        <taxon>Neisseriales</taxon>
        <taxon>Neisseriaceae</taxon>
        <taxon>Uruburuella</taxon>
    </lineage>
</organism>